<feature type="region of interest" description="Disordered" evidence="5">
    <location>
        <begin position="296"/>
        <end position="319"/>
    </location>
</feature>
<dbReference type="SUPFAM" id="SSF46785">
    <property type="entry name" value="Winged helix' DNA-binding domain"/>
    <property type="match status" value="1"/>
</dbReference>
<dbReference type="InterPro" id="IPR036388">
    <property type="entry name" value="WH-like_DNA-bd_sf"/>
</dbReference>
<keyword evidence="8" id="KW-1185">Reference proteome</keyword>
<evidence type="ECO:0000256" key="2">
    <source>
        <dbReference type="ARBA" id="ARBA00023015"/>
    </source>
</evidence>
<dbReference type="PROSITE" id="PS50931">
    <property type="entry name" value="HTH_LYSR"/>
    <property type="match status" value="1"/>
</dbReference>
<dbReference type="KEGG" id="slia:HA039_32720"/>
<dbReference type="GO" id="GO:0003700">
    <property type="term" value="F:DNA-binding transcription factor activity"/>
    <property type="evidence" value="ECO:0007669"/>
    <property type="project" value="InterPro"/>
</dbReference>
<evidence type="ECO:0000256" key="1">
    <source>
        <dbReference type="ARBA" id="ARBA00009437"/>
    </source>
</evidence>
<dbReference type="SUPFAM" id="SSF53850">
    <property type="entry name" value="Periplasmic binding protein-like II"/>
    <property type="match status" value="1"/>
</dbReference>
<dbReference type="Gene3D" id="3.40.190.10">
    <property type="entry name" value="Periplasmic binding protein-like II"/>
    <property type="match status" value="2"/>
</dbReference>
<keyword evidence="4" id="KW-0804">Transcription</keyword>
<keyword evidence="2" id="KW-0805">Transcription regulation</keyword>
<proteinExistence type="inferred from homology"/>
<evidence type="ECO:0000259" key="6">
    <source>
        <dbReference type="PROSITE" id="PS50931"/>
    </source>
</evidence>
<protein>
    <submittedName>
        <fullName evidence="7">LysR family transcriptional regulator</fullName>
    </submittedName>
</protein>
<dbReference type="GO" id="GO:0005829">
    <property type="term" value="C:cytosol"/>
    <property type="evidence" value="ECO:0007669"/>
    <property type="project" value="TreeGrafter"/>
</dbReference>
<feature type="domain" description="HTH lysR-type" evidence="6">
    <location>
        <begin position="1"/>
        <end position="59"/>
    </location>
</feature>
<dbReference type="AlphaFoldDB" id="A0A6G9H811"/>
<organism evidence="7 8">
    <name type="scientific">Streptomyces liangshanensis</name>
    <dbReference type="NCBI Taxonomy" id="2717324"/>
    <lineage>
        <taxon>Bacteria</taxon>
        <taxon>Bacillati</taxon>
        <taxon>Actinomycetota</taxon>
        <taxon>Actinomycetes</taxon>
        <taxon>Kitasatosporales</taxon>
        <taxon>Streptomycetaceae</taxon>
        <taxon>Streptomyces</taxon>
    </lineage>
</organism>
<gene>
    <name evidence="7" type="ORF">HA039_32720</name>
</gene>
<comment type="similarity">
    <text evidence="1">Belongs to the LysR transcriptional regulatory family.</text>
</comment>
<sequence length="319" mass="33406">MATLRALECLVALVDEGSVTRAAAALHLSQPALSHQIAALERELDTPVVERLSRGVRVTAAGRAAAVDARIALKAAERAVEAGRDVAAGRAGRIRLACAETMTVWLLVSLLRRWRSLRPEVRIDLMEFTSSDAMVEILMAGEADLVVGPEPTGTTAHVERLGDEEMLVVCPDGHRLAGRSSVRVEELVGEPFVHYTSDNGNAAWVDRFVSSHQVALSPVLRTRSPRTAAQLAGAGMGLTIVPASALAVRPAGVVLGFDPPVRRAVVAITTVPSDSLVALFLADLRDQGLPVRAEGADGFEDQLGDGSGGGDEGGVVGGP</sequence>
<dbReference type="CDD" id="cd05466">
    <property type="entry name" value="PBP2_LTTR_substrate"/>
    <property type="match status" value="1"/>
</dbReference>
<dbReference type="PANTHER" id="PTHR30419">
    <property type="entry name" value="HTH-TYPE TRANSCRIPTIONAL REGULATOR YBHD"/>
    <property type="match status" value="1"/>
</dbReference>
<dbReference type="InterPro" id="IPR036390">
    <property type="entry name" value="WH_DNA-bd_sf"/>
</dbReference>
<name>A0A6G9H811_9ACTN</name>
<evidence type="ECO:0000256" key="4">
    <source>
        <dbReference type="ARBA" id="ARBA00023163"/>
    </source>
</evidence>
<accession>A0A6G9H811</accession>
<evidence type="ECO:0000313" key="8">
    <source>
        <dbReference type="Proteomes" id="UP000501179"/>
    </source>
</evidence>
<dbReference type="EMBL" id="CP050177">
    <property type="protein sequence ID" value="QIQ06446.1"/>
    <property type="molecule type" value="Genomic_DNA"/>
</dbReference>
<dbReference type="GO" id="GO:0003677">
    <property type="term" value="F:DNA binding"/>
    <property type="evidence" value="ECO:0007669"/>
    <property type="project" value="UniProtKB-KW"/>
</dbReference>
<dbReference type="InterPro" id="IPR050950">
    <property type="entry name" value="HTH-type_LysR_regulators"/>
</dbReference>
<dbReference type="RefSeq" id="WP_167035559.1">
    <property type="nucleotide sequence ID" value="NZ_CP050177.1"/>
</dbReference>
<evidence type="ECO:0000256" key="5">
    <source>
        <dbReference type="SAM" id="MobiDB-lite"/>
    </source>
</evidence>
<dbReference type="Pfam" id="PF00126">
    <property type="entry name" value="HTH_1"/>
    <property type="match status" value="1"/>
</dbReference>
<dbReference type="InterPro" id="IPR005119">
    <property type="entry name" value="LysR_subst-bd"/>
</dbReference>
<reference evidence="7 8" key="1">
    <citation type="submission" date="2020-03" db="EMBL/GenBank/DDBJ databases">
        <title>A novel species.</title>
        <authorList>
            <person name="Gao J."/>
        </authorList>
    </citation>
    <scope>NUCLEOTIDE SEQUENCE [LARGE SCALE GENOMIC DNA]</scope>
    <source>
        <strain evidence="7 8">QMT-12</strain>
    </source>
</reference>
<dbReference type="PANTHER" id="PTHR30419:SF8">
    <property type="entry name" value="NITROGEN ASSIMILATION TRANSCRIPTIONAL ACTIVATOR-RELATED"/>
    <property type="match status" value="1"/>
</dbReference>
<dbReference type="FunFam" id="1.10.10.10:FF:000001">
    <property type="entry name" value="LysR family transcriptional regulator"/>
    <property type="match status" value="1"/>
</dbReference>
<dbReference type="Pfam" id="PF03466">
    <property type="entry name" value="LysR_substrate"/>
    <property type="match status" value="1"/>
</dbReference>
<feature type="compositionally biased region" description="Gly residues" evidence="5">
    <location>
        <begin position="305"/>
        <end position="319"/>
    </location>
</feature>
<keyword evidence="3" id="KW-0238">DNA-binding</keyword>
<dbReference type="Gene3D" id="1.10.10.10">
    <property type="entry name" value="Winged helix-like DNA-binding domain superfamily/Winged helix DNA-binding domain"/>
    <property type="match status" value="1"/>
</dbReference>
<dbReference type="PRINTS" id="PR00039">
    <property type="entry name" value="HTHLYSR"/>
</dbReference>
<evidence type="ECO:0000313" key="7">
    <source>
        <dbReference type="EMBL" id="QIQ06446.1"/>
    </source>
</evidence>
<dbReference type="InterPro" id="IPR000847">
    <property type="entry name" value="LysR_HTH_N"/>
</dbReference>
<dbReference type="Proteomes" id="UP000501179">
    <property type="component" value="Chromosome"/>
</dbReference>
<evidence type="ECO:0000256" key="3">
    <source>
        <dbReference type="ARBA" id="ARBA00023125"/>
    </source>
</evidence>